<comment type="caution">
    <text evidence="1">The sequence shown here is derived from an EMBL/GenBank/DDBJ whole genome shotgun (WGS) entry which is preliminary data.</text>
</comment>
<dbReference type="RefSeq" id="WP_135631720.1">
    <property type="nucleotide sequence ID" value="NZ_RQFE01000007.1"/>
</dbReference>
<dbReference type="AlphaFoldDB" id="A0A6N4QEQ7"/>
<evidence type="ECO:0000313" key="2">
    <source>
        <dbReference type="Proteomes" id="UP000297239"/>
    </source>
</evidence>
<evidence type="ECO:0000313" key="1">
    <source>
        <dbReference type="EMBL" id="TGK76447.1"/>
    </source>
</evidence>
<keyword evidence="2" id="KW-1185">Reference proteome</keyword>
<dbReference type="EMBL" id="RQFF01000007">
    <property type="protein sequence ID" value="TGK76447.1"/>
    <property type="molecule type" value="Genomic_DNA"/>
</dbReference>
<gene>
    <name evidence="1" type="ORF">EHQ18_00335</name>
</gene>
<reference evidence="1" key="1">
    <citation type="journal article" date="2019" name="PLoS Negl. Trop. Dis.">
        <title>Revisiting the worldwide diversity of Leptospira species in the environment.</title>
        <authorList>
            <person name="Vincent A.T."/>
            <person name="Schiettekatte O."/>
            <person name="Bourhy P."/>
            <person name="Veyrier F.J."/>
            <person name="Picardeau M."/>
        </authorList>
    </citation>
    <scope>NUCLEOTIDE SEQUENCE [LARGE SCALE GENOMIC DNA]</scope>
    <source>
        <strain evidence="1">201800293</strain>
    </source>
</reference>
<sequence length="161" mass="17057">MVKKIELLVLMIFIISLTLNCPKESKKDDSAALLILLAANSSGTGCNVTISGSSDNFALTHATSVVQTINRTESSSGALWVVSAKGLSANSKVVFTDDPGSVNVYKQSDCPIVFGQNSAFQGINYQLVTNSSTQTYTIITPGDYLFIGVSSTGKIPKVQIQ</sequence>
<dbReference type="Proteomes" id="UP000297239">
    <property type="component" value="Unassembled WGS sequence"/>
</dbReference>
<proteinExistence type="predicted"/>
<organism evidence="1 2">
    <name type="scientific">Leptospira kanakyensis</name>
    <dbReference type="NCBI Taxonomy" id="2484968"/>
    <lineage>
        <taxon>Bacteria</taxon>
        <taxon>Pseudomonadati</taxon>
        <taxon>Spirochaetota</taxon>
        <taxon>Spirochaetia</taxon>
        <taxon>Leptospirales</taxon>
        <taxon>Leptospiraceae</taxon>
        <taxon>Leptospira</taxon>
    </lineage>
</organism>
<accession>A0A6N4QEQ7</accession>
<dbReference type="OrthoDB" id="339557at2"/>
<name>A0A6N4QEQ7_9LEPT</name>
<protein>
    <submittedName>
        <fullName evidence="1">Uncharacterized protein</fullName>
    </submittedName>
</protein>